<dbReference type="RefSeq" id="WP_258543710.1">
    <property type="nucleotide sequence ID" value="NZ_OU015584.1"/>
</dbReference>
<protein>
    <submittedName>
        <fullName evidence="4">Formimidoylglutamase</fullName>
        <ecNumber evidence="4">3.5.3.8</ecNumber>
    </submittedName>
</protein>
<dbReference type="PROSITE" id="PS51409">
    <property type="entry name" value="ARGINASE_2"/>
    <property type="match status" value="1"/>
</dbReference>
<dbReference type="EMBL" id="OU015584">
    <property type="protein sequence ID" value="CAG5087655.1"/>
    <property type="molecule type" value="Genomic_DNA"/>
</dbReference>
<sequence length="384" mass="44395">MNLDIYFQPLEPGNYHANMLGSMTSFYDESGFPDLEEADIAIIGVKDSRGAGTLDFNSAPDIIRRHLYTLYHHHSRELKMVDLGNITAGETLQDTYSAVADVVRELNKKSVFTIILGGSQDITYGNYLAYEKLEQTVNLAVIDDSIDLSEKEEDINNKNFLSKIVIHQPNYLFNFSAIGYQTYFVNPSIKKLMEDLYFDTYRLGEIQSNIMKSEPIIRNADILSVDVSAIRYAELNGKASSGPNGFYGEEICQMMRYAGMSDKLSSIGFYEYYPENDKNDSSAMLVAQMIWCVLDGFYSRKQDYPFGSKDSYTKYRIHIENTEHELVFYKSDKSDRWWMDVPYPPNQILKFERHHLVPCNYDDYRDSSEGKIPDLWWKTYEKLN</sequence>
<gene>
    <name evidence="4" type="primary">hutG</name>
    <name evidence="4" type="ORF">CRYO30217_03538</name>
</gene>
<name>A0A916NU85_9FLAO</name>
<dbReference type="Pfam" id="PF00491">
    <property type="entry name" value="Arginase"/>
    <property type="match status" value="1"/>
</dbReference>
<evidence type="ECO:0000313" key="5">
    <source>
        <dbReference type="Proteomes" id="UP000683507"/>
    </source>
</evidence>
<evidence type="ECO:0000313" key="4">
    <source>
        <dbReference type="EMBL" id="CAG5087655.1"/>
    </source>
</evidence>
<dbReference type="Gene3D" id="3.40.800.10">
    <property type="entry name" value="Ureohydrolase domain"/>
    <property type="match status" value="1"/>
</dbReference>
<evidence type="ECO:0000256" key="3">
    <source>
        <dbReference type="PROSITE-ProRule" id="PRU00742"/>
    </source>
</evidence>
<dbReference type="PANTHER" id="PTHR11358">
    <property type="entry name" value="ARGINASE/AGMATINASE"/>
    <property type="match status" value="1"/>
</dbReference>
<dbReference type="GO" id="GO:0033389">
    <property type="term" value="P:putrescine biosynthetic process from arginine, via agmatine"/>
    <property type="evidence" value="ECO:0007669"/>
    <property type="project" value="TreeGrafter"/>
</dbReference>
<evidence type="ECO:0000256" key="1">
    <source>
        <dbReference type="ARBA" id="ARBA00022723"/>
    </source>
</evidence>
<dbReference type="GO" id="GO:0050415">
    <property type="term" value="F:formimidoylglutamase activity"/>
    <property type="evidence" value="ECO:0007669"/>
    <property type="project" value="UniProtKB-EC"/>
</dbReference>
<organism evidence="4 5">
    <name type="scientific">Parvicella tangerina</name>
    <dbReference type="NCBI Taxonomy" id="2829795"/>
    <lineage>
        <taxon>Bacteria</taxon>
        <taxon>Pseudomonadati</taxon>
        <taxon>Bacteroidota</taxon>
        <taxon>Flavobacteriia</taxon>
        <taxon>Flavobacteriales</taxon>
        <taxon>Parvicellaceae</taxon>
        <taxon>Parvicella</taxon>
    </lineage>
</organism>
<keyword evidence="1" id="KW-0479">Metal-binding</keyword>
<dbReference type="GO" id="GO:0008783">
    <property type="term" value="F:agmatinase activity"/>
    <property type="evidence" value="ECO:0007669"/>
    <property type="project" value="TreeGrafter"/>
</dbReference>
<accession>A0A916NU85</accession>
<dbReference type="CDD" id="cd09988">
    <property type="entry name" value="Formimidoylglutamase"/>
    <property type="match status" value="1"/>
</dbReference>
<comment type="similarity">
    <text evidence="3">Belongs to the arginase family.</text>
</comment>
<evidence type="ECO:0000256" key="2">
    <source>
        <dbReference type="ARBA" id="ARBA00022801"/>
    </source>
</evidence>
<keyword evidence="2 4" id="KW-0378">Hydrolase</keyword>
<reference evidence="4" key="1">
    <citation type="submission" date="2021-04" db="EMBL/GenBank/DDBJ databases">
        <authorList>
            <person name="Rodrigo-Torres L."/>
            <person name="Arahal R. D."/>
            <person name="Lucena T."/>
        </authorList>
    </citation>
    <scope>NUCLEOTIDE SEQUENCE</scope>
    <source>
        <strain evidence="4">AS29M-1</strain>
    </source>
</reference>
<dbReference type="InterPro" id="IPR006035">
    <property type="entry name" value="Ureohydrolase"/>
</dbReference>
<dbReference type="GO" id="GO:0046872">
    <property type="term" value="F:metal ion binding"/>
    <property type="evidence" value="ECO:0007669"/>
    <property type="project" value="UniProtKB-KW"/>
</dbReference>
<dbReference type="KEGG" id="ptan:CRYO30217_03538"/>
<proteinExistence type="inferred from homology"/>
<keyword evidence="5" id="KW-1185">Reference proteome</keyword>
<dbReference type="EC" id="3.5.3.8" evidence="4"/>
<dbReference type="AlphaFoldDB" id="A0A916NU85"/>
<dbReference type="PANTHER" id="PTHR11358:SF26">
    <property type="entry name" value="GUANIDINO ACID HYDROLASE, MITOCHONDRIAL"/>
    <property type="match status" value="1"/>
</dbReference>
<dbReference type="Proteomes" id="UP000683507">
    <property type="component" value="Chromosome"/>
</dbReference>
<dbReference type="SUPFAM" id="SSF52768">
    <property type="entry name" value="Arginase/deacetylase"/>
    <property type="match status" value="1"/>
</dbReference>
<dbReference type="InterPro" id="IPR023696">
    <property type="entry name" value="Ureohydrolase_dom_sf"/>
</dbReference>